<dbReference type="RefSeq" id="WP_015351776.1">
    <property type="nucleotide sequence ID" value="NC_020126.1"/>
</dbReference>
<organism evidence="2 3">
    <name type="scientific">Myxococcus stipitatus (strain DSM 14675 / JCM 12634 / Mx s8)</name>
    <dbReference type="NCBI Taxonomy" id="1278073"/>
    <lineage>
        <taxon>Bacteria</taxon>
        <taxon>Pseudomonadati</taxon>
        <taxon>Myxococcota</taxon>
        <taxon>Myxococcia</taxon>
        <taxon>Myxococcales</taxon>
        <taxon>Cystobacterineae</taxon>
        <taxon>Myxococcaceae</taxon>
        <taxon>Myxococcus</taxon>
    </lineage>
</organism>
<evidence type="ECO:0000256" key="1">
    <source>
        <dbReference type="SAM" id="MobiDB-lite"/>
    </source>
</evidence>
<feature type="compositionally biased region" description="Low complexity" evidence="1">
    <location>
        <begin position="220"/>
        <end position="234"/>
    </location>
</feature>
<dbReference type="KEGG" id="msd:MYSTI_06249"/>
<feature type="compositionally biased region" description="Pro residues" evidence="1">
    <location>
        <begin position="258"/>
        <end position="277"/>
    </location>
</feature>
<evidence type="ECO:0000313" key="2">
    <source>
        <dbReference type="EMBL" id="AGC47522.1"/>
    </source>
</evidence>
<accession>L7UIZ4</accession>
<feature type="region of interest" description="Disordered" evidence="1">
    <location>
        <begin position="203"/>
        <end position="351"/>
    </location>
</feature>
<name>L7UIZ4_MYXSD</name>
<dbReference type="Proteomes" id="UP000011131">
    <property type="component" value="Chromosome"/>
</dbReference>
<protein>
    <submittedName>
        <fullName evidence="2">GSPII_E domain/HD domain/response regulator</fullName>
    </submittedName>
</protein>
<proteinExistence type="predicted"/>
<dbReference type="AlphaFoldDB" id="L7UIZ4"/>
<reference evidence="2 3" key="1">
    <citation type="journal article" date="2013" name="Genome Announc.">
        <title>Complete genome sequence of Myxococcus stipitatus strain DSM 14675, a fruiting myxobacterium.</title>
        <authorList>
            <person name="Huntley S."/>
            <person name="Kneip S."/>
            <person name="Treuner-Lange A."/>
            <person name="Sogaard-Andersen L."/>
        </authorList>
    </citation>
    <scope>NUCLEOTIDE SEQUENCE [LARGE SCALE GENOMIC DNA]</scope>
    <source>
        <strain evidence="3">DSM 14675 / JCM 12634 / Mx s8</strain>
    </source>
</reference>
<dbReference type="HOGENOM" id="CLU_047819_0_0_7"/>
<dbReference type="SUPFAM" id="SSF48452">
    <property type="entry name" value="TPR-like"/>
    <property type="match status" value="1"/>
</dbReference>
<feature type="compositionally biased region" description="Pro residues" evidence="1">
    <location>
        <begin position="210"/>
        <end position="219"/>
    </location>
</feature>
<gene>
    <name evidence="2" type="ordered locus">MYSTI_06249</name>
</gene>
<feature type="compositionally biased region" description="Low complexity" evidence="1">
    <location>
        <begin position="317"/>
        <end position="346"/>
    </location>
</feature>
<keyword evidence="3" id="KW-1185">Reference proteome</keyword>
<sequence>MGEDDFQCEHCGLLLDPEQASGEYTITEPTIVRALLSPPQRTRTMEVPRPPPQAPAAHHQATARFTVPMDENTVPHLRAGLNIALQPLHPFEAHIASFVDGVQAVPQLARAARLPEIEVKVVLKGLLERGVLELHRQPVSAPPRSLTSEMPVLDGGEFLAQEELDGPEAPTLRDTALPSLSWSSPAMGVALGAEEDFSSLALGDDEPVAPVSPPRPPEPTRAARPLARTSSATDLPPPLPPRDTPSAEAMSRRVSSAPPSPSTPPAPIPAARVPPPSLVGATRSVPPPSKDRPESTAQASASAAAPAESRAHPSNVTASSAPTLPASPLPASAPRAPRATLPLDAPVPIATNSPEDILQRAVRLERSGHVDRAIQVLSKAIDQSPDAAVLLSKLALILVHQRKDYAQAARLLERAVELEPGNTVFQQNLLKVAALSAAASGQHKARKPGLLARLTGKRS</sequence>
<dbReference type="Gene3D" id="1.25.40.10">
    <property type="entry name" value="Tetratricopeptide repeat domain"/>
    <property type="match status" value="1"/>
</dbReference>
<dbReference type="EMBL" id="CP004025">
    <property type="protein sequence ID" value="AGC47522.1"/>
    <property type="molecule type" value="Genomic_DNA"/>
</dbReference>
<dbReference type="STRING" id="1278073.MYSTI_06249"/>
<dbReference type="InterPro" id="IPR011990">
    <property type="entry name" value="TPR-like_helical_dom_sf"/>
</dbReference>
<dbReference type="eggNOG" id="COG0457">
    <property type="taxonomic scope" value="Bacteria"/>
</dbReference>
<evidence type="ECO:0000313" key="3">
    <source>
        <dbReference type="Proteomes" id="UP000011131"/>
    </source>
</evidence>
<feature type="compositionally biased region" description="Low complexity" evidence="1">
    <location>
        <begin position="295"/>
        <end position="308"/>
    </location>
</feature>
<dbReference type="PATRIC" id="fig|1278073.3.peg.6340"/>